<dbReference type="Gene3D" id="2.60.210.10">
    <property type="entry name" value="Apoptosis, Tumor Necrosis Factor Receptor Associated Protein 2, Chain A"/>
    <property type="match status" value="1"/>
</dbReference>
<dbReference type="EMBL" id="JAAMPC010000002">
    <property type="protein sequence ID" value="KAG2324803.1"/>
    <property type="molecule type" value="Genomic_DNA"/>
</dbReference>
<feature type="compositionally biased region" description="Polar residues" evidence="3">
    <location>
        <begin position="573"/>
        <end position="588"/>
    </location>
</feature>
<organism evidence="5 6">
    <name type="scientific">Brassica carinata</name>
    <name type="common">Ethiopian mustard</name>
    <name type="synonym">Abyssinian cabbage</name>
    <dbReference type="NCBI Taxonomy" id="52824"/>
    <lineage>
        <taxon>Eukaryota</taxon>
        <taxon>Viridiplantae</taxon>
        <taxon>Streptophyta</taxon>
        <taxon>Embryophyta</taxon>
        <taxon>Tracheophyta</taxon>
        <taxon>Spermatophyta</taxon>
        <taxon>Magnoliopsida</taxon>
        <taxon>eudicotyledons</taxon>
        <taxon>Gunneridae</taxon>
        <taxon>Pentapetalae</taxon>
        <taxon>rosids</taxon>
        <taxon>malvids</taxon>
        <taxon>Brassicales</taxon>
        <taxon>Brassicaceae</taxon>
        <taxon>Brassiceae</taxon>
        <taxon>Brassica</taxon>
    </lineage>
</organism>
<comment type="caution">
    <text evidence="5">The sequence shown here is derived from an EMBL/GenBank/DDBJ whole genome shotgun (WGS) entry which is preliminary data.</text>
</comment>
<proteinExistence type="predicted"/>
<evidence type="ECO:0000259" key="4">
    <source>
        <dbReference type="PROSITE" id="PS50144"/>
    </source>
</evidence>
<dbReference type="OrthoDB" id="1087340at2759"/>
<gene>
    <name evidence="5" type="ORF">Bca52824_007531</name>
</gene>
<protein>
    <recommendedName>
        <fullName evidence="4">MATH domain-containing protein</fullName>
    </recommendedName>
</protein>
<dbReference type="Pfam" id="PF22486">
    <property type="entry name" value="MATH_2"/>
    <property type="match status" value="1"/>
</dbReference>
<reference evidence="5 6" key="1">
    <citation type="submission" date="2020-02" db="EMBL/GenBank/DDBJ databases">
        <authorList>
            <person name="Ma Q."/>
            <person name="Huang Y."/>
            <person name="Song X."/>
            <person name="Pei D."/>
        </authorList>
    </citation>
    <scope>NUCLEOTIDE SEQUENCE [LARGE SCALE GENOMIC DNA]</scope>
    <source>
        <strain evidence="5">Sxm20200214</strain>
        <tissue evidence="5">Leaf</tissue>
    </source>
</reference>
<dbReference type="PANTHER" id="PTHR46236:SF33">
    <property type="entry name" value="MEPRIN AND TRAF-LIKE DOMAIN-CONTAINING PROTEIN-RELATED"/>
    <property type="match status" value="1"/>
</dbReference>
<dbReference type="InterPro" id="IPR002083">
    <property type="entry name" value="MATH/TRAF_dom"/>
</dbReference>
<dbReference type="Proteomes" id="UP000886595">
    <property type="component" value="Unassembled WGS sequence"/>
</dbReference>
<evidence type="ECO:0000256" key="1">
    <source>
        <dbReference type="ARBA" id="ARBA00023054"/>
    </source>
</evidence>
<dbReference type="SMART" id="SM00061">
    <property type="entry name" value="MATH"/>
    <property type="match status" value="1"/>
</dbReference>
<evidence type="ECO:0000256" key="3">
    <source>
        <dbReference type="SAM" id="MobiDB-lite"/>
    </source>
</evidence>
<evidence type="ECO:0000256" key="2">
    <source>
        <dbReference type="SAM" id="Coils"/>
    </source>
</evidence>
<accession>A0A8X8B7Y9</accession>
<feature type="coiled-coil region" evidence="2">
    <location>
        <begin position="514"/>
        <end position="541"/>
    </location>
</feature>
<dbReference type="InterPro" id="IPR008974">
    <property type="entry name" value="TRAF-like"/>
</dbReference>
<keyword evidence="6" id="KW-1185">Reference proteome</keyword>
<dbReference type="CDD" id="cd00121">
    <property type="entry name" value="MATH"/>
    <property type="match status" value="1"/>
</dbReference>
<feature type="region of interest" description="Disordered" evidence="3">
    <location>
        <begin position="561"/>
        <end position="594"/>
    </location>
</feature>
<feature type="domain" description="MATH" evidence="4">
    <location>
        <begin position="6"/>
        <end position="127"/>
    </location>
</feature>
<dbReference type="SUPFAM" id="SSF49599">
    <property type="entry name" value="TRAF domain-like"/>
    <property type="match status" value="1"/>
</dbReference>
<name>A0A8X8B7Y9_BRACI</name>
<feature type="coiled-coil region" evidence="2">
    <location>
        <begin position="702"/>
        <end position="729"/>
    </location>
</feature>
<evidence type="ECO:0000313" key="5">
    <source>
        <dbReference type="EMBL" id="KAG2324803.1"/>
    </source>
</evidence>
<dbReference type="PANTHER" id="PTHR46236">
    <property type="entry name" value="TRAF-LIKE SUPERFAMILY PROTEIN"/>
    <property type="match status" value="1"/>
</dbReference>
<dbReference type="AlphaFoldDB" id="A0A8X8B7Y9"/>
<dbReference type="InterPro" id="IPR050804">
    <property type="entry name" value="MCC"/>
</dbReference>
<keyword evidence="1 2" id="KW-0175">Coiled coil</keyword>
<dbReference type="PROSITE" id="PS50144">
    <property type="entry name" value="MATH"/>
    <property type="match status" value="1"/>
</dbReference>
<sequence>MDGHMKKKLTCVFKQFCLQDDECHYSLPFKVAGCDWRLVAFPKRDTDGGYLSMYLDLAPGTLPPGWRRDVKFSLTLVTKGLPSLNKTLGGQGCFDAENNSCGFEEFLPLSILWRYLDGCRLTIIAELDVIPAIVLPEEPANIIKPSLSCNQADDASVSRSQVDQVSCQVEQKTENPSNHDPDVNGVTGVNTVASGIALKEIQPVKETTDVNGFQVLSSQVESVKLIFERHPYIAVEFNAKNQHLRNACMTFLLSLVETLCQSLEKLSNEDLVEADIALTYLKDAGFKVDWLEKKLDQLKDKKEEEQSCLARLQGIEENLQKLKQACSELDVLAEDEKADLCDNVVSETEVSNVDYDDAAIDAVTENEQGDGNASSQRGEDIDDMKCNKVASVTEASNDILKEVQPIKETKDVNGFQFLSSQVELVNHIFKRHPDIALCFRPKNKEIRRAYMNELLSLIDMLCQSPEKLSEDDLSNADDTLADLIDVGFKLDWLKIKLNEVSEKKKKEKGSGARLQTMEEQLQKLKLMFVDLETQVQMEKAEALAARATLSFNDLVNANVSGTVDDGAPKTNDLLKNTSPGSSANGSKQDSNDFPKDVQTVMETKDVNGFQVFSSQVESVSHIFKRHPDIALGFRPKNQEIRRAYMNELLSLIDMLCQSPEKLSDDTLADLIDVGFKLDWLKIKLNEVTEKKKKKEQISGDRLQTMEEQLQRLKLMFVDLETQVQMEKAEALAARATLSFNDVV</sequence>
<evidence type="ECO:0000313" key="6">
    <source>
        <dbReference type="Proteomes" id="UP000886595"/>
    </source>
</evidence>
<feature type="coiled-coil region" evidence="2">
    <location>
        <begin position="281"/>
        <end position="339"/>
    </location>
</feature>